<organism evidence="7">
    <name type="scientific">Tetraselmis chuii</name>
    <dbReference type="NCBI Taxonomy" id="63592"/>
    <lineage>
        <taxon>Eukaryota</taxon>
        <taxon>Viridiplantae</taxon>
        <taxon>Chlorophyta</taxon>
        <taxon>core chlorophytes</taxon>
        <taxon>Chlorodendrophyceae</taxon>
        <taxon>Chlorodendrales</taxon>
        <taxon>Chlorodendraceae</taxon>
        <taxon>Tetraselmis</taxon>
    </lineage>
</organism>
<keyword evidence="4" id="KW-0677">Repeat</keyword>
<evidence type="ECO:0000259" key="6">
    <source>
        <dbReference type="Pfam" id="PF25574"/>
    </source>
</evidence>
<evidence type="ECO:0000256" key="5">
    <source>
        <dbReference type="ARBA" id="ARBA00022927"/>
    </source>
</evidence>
<evidence type="ECO:0000313" key="7">
    <source>
        <dbReference type="EMBL" id="CAD9209806.1"/>
    </source>
</evidence>
<dbReference type="EMBL" id="HBGG01023183">
    <property type="protein sequence ID" value="CAD9209806.1"/>
    <property type="molecule type" value="Transcribed_RNA"/>
</dbReference>
<reference evidence="7" key="1">
    <citation type="submission" date="2021-01" db="EMBL/GenBank/DDBJ databases">
        <authorList>
            <person name="Corre E."/>
            <person name="Pelletier E."/>
            <person name="Niang G."/>
            <person name="Scheremetjew M."/>
            <person name="Finn R."/>
            <person name="Kale V."/>
            <person name="Holt S."/>
            <person name="Cochrane G."/>
            <person name="Meng A."/>
            <person name="Brown T."/>
            <person name="Cohen L."/>
        </authorList>
    </citation>
    <scope>NUCLEOTIDE SEQUENCE</scope>
    <source>
        <strain evidence="7">PLY429</strain>
    </source>
</reference>
<dbReference type="GO" id="GO:0005737">
    <property type="term" value="C:cytoplasm"/>
    <property type="evidence" value="ECO:0007669"/>
    <property type="project" value="UniProtKB-SubCell"/>
</dbReference>
<accession>A0A7S1X4C3</accession>
<proteinExistence type="predicted"/>
<dbReference type="AlphaFoldDB" id="A0A7S1X4C3"/>
<gene>
    <name evidence="7" type="ORF">TCHU04912_LOCUS12045</name>
</gene>
<dbReference type="InterPro" id="IPR040122">
    <property type="entry name" value="Importin_beta"/>
</dbReference>
<comment type="subcellular location">
    <subcellularLocation>
        <location evidence="1">Cytoplasm</location>
    </subcellularLocation>
</comment>
<name>A0A7S1X4C3_9CHLO</name>
<dbReference type="PANTHER" id="PTHR10527">
    <property type="entry name" value="IMPORTIN BETA"/>
    <property type="match status" value="1"/>
</dbReference>
<evidence type="ECO:0000256" key="3">
    <source>
        <dbReference type="ARBA" id="ARBA00022490"/>
    </source>
</evidence>
<dbReference type="InterPro" id="IPR058584">
    <property type="entry name" value="IMB1_TNPO1-like_TPR"/>
</dbReference>
<evidence type="ECO:0000256" key="4">
    <source>
        <dbReference type="ARBA" id="ARBA00022737"/>
    </source>
</evidence>
<dbReference type="Pfam" id="PF25574">
    <property type="entry name" value="TPR_IMB1"/>
    <property type="match status" value="1"/>
</dbReference>
<dbReference type="SUPFAM" id="SSF48371">
    <property type="entry name" value="ARM repeat"/>
    <property type="match status" value="1"/>
</dbReference>
<keyword evidence="3" id="KW-0963">Cytoplasm</keyword>
<dbReference type="GO" id="GO:0006606">
    <property type="term" value="P:protein import into nucleus"/>
    <property type="evidence" value="ECO:0007669"/>
    <property type="project" value="InterPro"/>
</dbReference>
<protein>
    <recommendedName>
        <fullName evidence="6">Importin subunit beta-1/Transportin-1-like TPR repeats domain-containing protein</fullName>
    </recommendedName>
</protein>
<keyword evidence="2" id="KW-0813">Transport</keyword>
<feature type="domain" description="Importin subunit beta-1/Transportin-1-like TPR repeats" evidence="6">
    <location>
        <begin position="165"/>
        <end position="542"/>
    </location>
</feature>
<dbReference type="InterPro" id="IPR011989">
    <property type="entry name" value="ARM-like"/>
</dbReference>
<sequence length="587" mass="63802">MQAALEDGDSSVVNHNFSKAALQSLVPILLAQLIKQEEGSEGDDSIWDIAVASGACITLLAACCCDEIIPCIMPFVQANISKKTAPEDWRLREAATTAFGAILDGPSHAQLQPLVEQGLGYLMVATKDENAYVRHTTLWCIGQIFLYLQGVDGGISILTPHIQGVLNVLKHALEDTPSIATRACFAICELSACYEGVAESPLTPYFQDIVTLLLATADRPVHDSTNLAMAAFEAINDMVRNSGGDTILILGNLMQVIIQKLQAIIVPANTVDQAEKLSQLQGYLCGVLQVIIQKLAMEDPTKNRTASVAVLQCADELMRTFIAVFHNRGVVFDEALLAVGALTVPCGKNFNNYMQAFYPILESGLKNFEDWQVCIASVGLVGDIARAIGEELVPYCKQIMTILWGHLVNSKVHRNVKPQILSVFGDIALQIGDRFEPYMADTFQMLNSAARMAGELQHTSEDMIDYNNQLRQGILEAYTGIFQGMTAAKINQWLYQSGENFQHVVFIIDFIEKIAGDVDGSDEEVTKAAVGLLGDVASTVHNIGVTFKTKNFYVSLITSCSQSADETLASTARWAGQAIQNSIIQAA</sequence>
<evidence type="ECO:0000256" key="2">
    <source>
        <dbReference type="ARBA" id="ARBA00022448"/>
    </source>
</evidence>
<dbReference type="Pfam" id="PF13513">
    <property type="entry name" value="HEAT_EZ"/>
    <property type="match status" value="1"/>
</dbReference>
<dbReference type="Gene3D" id="1.25.10.10">
    <property type="entry name" value="Leucine-rich Repeat Variant"/>
    <property type="match status" value="1"/>
</dbReference>
<keyword evidence="5" id="KW-0653">Protein transport</keyword>
<dbReference type="InterPro" id="IPR016024">
    <property type="entry name" value="ARM-type_fold"/>
</dbReference>
<evidence type="ECO:0000256" key="1">
    <source>
        <dbReference type="ARBA" id="ARBA00004496"/>
    </source>
</evidence>